<dbReference type="InterPro" id="IPR028098">
    <property type="entry name" value="Glyco_trans_4-like_N"/>
</dbReference>
<keyword evidence="3" id="KW-0808">Transferase</keyword>
<feature type="domain" description="Glycosyl transferase family 1" evidence="1">
    <location>
        <begin position="170"/>
        <end position="308"/>
    </location>
</feature>
<dbReference type="Proteomes" id="UP000266327">
    <property type="component" value="Unassembled WGS sequence"/>
</dbReference>
<protein>
    <submittedName>
        <fullName evidence="3">Glycosyltransferase family 4 protein</fullName>
    </submittedName>
</protein>
<feature type="domain" description="Glycosyltransferase subfamily 4-like N-terminal" evidence="2">
    <location>
        <begin position="18"/>
        <end position="130"/>
    </location>
</feature>
<evidence type="ECO:0000313" key="4">
    <source>
        <dbReference type="Proteomes" id="UP000266327"/>
    </source>
</evidence>
<dbReference type="EMBL" id="QYUQ01000002">
    <property type="protein sequence ID" value="RJG04038.1"/>
    <property type="molecule type" value="Genomic_DNA"/>
</dbReference>
<dbReference type="InterPro" id="IPR050194">
    <property type="entry name" value="Glycosyltransferase_grp1"/>
</dbReference>
<dbReference type="CDD" id="cd03802">
    <property type="entry name" value="GT4_AviGT4-like"/>
    <property type="match status" value="1"/>
</dbReference>
<dbReference type="SUPFAM" id="SSF53756">
    <property type="entry name" value="UDP-Glycosyltransferase/glycogen phosphorylase"/>
    <property type="match status" value="1"/>
</dbReference>
<dbReference type="AlphaFoldDB" id="A0A3A3G6I0"/>
<dbReference type="PANTHER" id="PTHR45947:SF13">
    <property type="entry name" value="TRANSFERASE"/>
    <property type="match status" value="1"/>
</dbReference>
<name>A0A3A3G6I0_9BURK</name>
<keyword evidence="4" id="KW-1185">Reference proteome</keyword>
<sequence>MKIAQVAPLFERVPPKAYGGTERVISYLTEELVRQGHDVTLFASGDSITAATLVPVIDQSLRLNSFRQEWLIYHTMMLDQVLAMAAEFDVIHFHTDFLHFPLTRELPVAHITTLHGRLDLPDLVPLYRHFKHVPLVSISQSQRSPLPWVNWRDTVYHGLPTDLYEFHAKPGEYFAFVGRISPEKRVDRAIEIALRCGVPLKIAAKIDRADHAYFKEHIEKLFHHPLVEYIGEIGEDDKRGLLGQARALLFPIDWPEPFGLVLIEAFACGTPVIAYRHGSVPEIVEDGATGFLVGDQEQAVRSAQRIADIDRARCRRTFEHRFTAQRMAENYLQVYRNVQDARRTQSNQPE</sequence>
<comment type="caution">
    <text evidence="3">The sequence shown here is derived from an EMBL/GenBank/DDBJ whole genome shotgun (WGS) entry which is preliminary data.</text>
</comment>
<gene>
    <name evidence="3" type="ORF">D3878_22625</name>
</gene>
<reference evidence="4" key="1">
    <citation type="submission" date="2018-09" db="EMBL/GenBank/DDBJ databases">
        <authorList>
            <person name="Zhu H."/>
        </authorList>
    </citation>
    <scope>NUCLEOTIDE SEQUENCE [LARGE SCALE GENOMIC DNA]</scope>
    <source>
        <strain evidence="4">K1S02-23</strain>
    </source>
</reference>
<evidence type="ECO:0000313" key="3">
    <source>
        <dbReference type="EMBL" id="RJG04038.1"/>
    </source>
</evidence>
<dbReference type="PANTHER" id="PTHR45947">
    <property type="entry name" value="SULFOQUINOVOSYL TRANSFERASE SQD2"/>
    <property type="match status" value="1"/>
</dbReference>
<dbReference type="GO" id="GO:0016757">
    <property type="term" value="F:glycosyltransferase activity"/>
    <property type="evidence" value="ECO:0007669"/>
    <property type="project" value="InterPro"/>
</dbReference>
<dbReference type="Pfam" id="PF00534">
    <property type="entry name" value="Glycos_transf_1"/>
    <property type="match status" value="1"/>
</dbReference>
<evidence type="ECO:0000259" key="1">
    <source>
        <dbReference type="Pfam" id="PF00534"/>
    </source>
</evidence>
<dbReference type="Gene3D" id="3.40.50.2000">
    <property type="entry name" value="Glycogen Phosphorylase B"/>
    <property type="match status" value="2"/>
</dbReference>
<dbReference type="Pfam" id="PF13439">
    <property type="entry name" value="Glyco_transf_4"/>
    <property type="match status" value="1"/>
</dbReference>
<dbReference type="RefSeq" id="WP_119787522.1">
    <property type="nucleotide sequence ID" value="NZ_QYUQ01000002.1"/>
</dbReference>
<proteinExistence type="predicted"/>
<organism evidence="3 4">
    <name type="scientific">Noviherbaspirillum sedimenti</name>
    <dbReference type="NCBI Taxonomy" id="2320865"/>
    <lineage>
        <taxon>Bacteria</taxon>
        <taxon>Pseudomonadati</taxon>
        <taxon>Pseudomonadota</taxon>
        <taxon>Betaproteobacteria</taxon>
        <taxon>Burkholderiales</taxon>
        <taxon>Oxalobacteraceae</taxon>
        <taxon>Noviherbaspirillum</taxon>
    </lineage>
</organism>
<dbReference type="InterPro" id="IPR001296">
    <property type="entry name" value="Glyco_trans_1"/>
</dbReference>
<dbReference type="OrthoDB" id="8779556at2"/>
<accession>A0A3A3G6I0</accession>
<evidence type="ECO:0000259" key="2">
    <source>
        <dbReference type="Pfam" id="PF13439"/>
    </source>
</evidence>